<dbReference type="Proteomes" id="UP000598426">
    <property type="component" value="Unassembled WGS sequence"/>
</dbReference>
<keyword evidence="5 8" id="KW-0378">Hydrolase</keyword>
<dbReference type="EC" id="3.1.-.-" evidence="8"/>
<name>A0ABR8NNK3_9MICO</name>
<keyword evidence="2 8" id="KW-1277">Toxin-antitoxin system</keyword>
<dbReference type="PANTHER" id="PTHR33653:SF1">
    <property type="entry name" value="RIBONUCLEASE VAPC2"/>
    <property type="match status" value="1"/>
</dbReference>
<sequence length="134" mass="14059">MIVDTSALIAVLEQEAEADDIGMLLAGLGGQISAATLVEARVVALGRGGPTGLRRLDALVAKTGLTVVPFDEIQADVATVAYRDFGRGSGHPAKLNLGDSYSYALAHVADEPLLYIGDDFSHTDIRSALEEYGE</sequence>
<feature type="binding site" evidence="8">
    <location>
        <position position="99"/>
    </location>
    <ligand>
        <name>Mg(2+)</name>
        <dbReference type="ChEBI" id="CHEBI:18420"/>
    </ligand>
</feature>
<protein>
    <recommendedName>
        <fullName evidence="8">Ribonuclease VapC</fullName>
        <shortName evidence="8">RNase VapC</shortName>
        <ecNumber evidence="8">3.1.-.-</ecNumber>
    </recommendedName>
    <alternativeName>
        <fullName evidence="8">Toxin VapC</fullName>
    </alternativeName>
</protein>
<keyword evidence="8" id="KW-0800">Toxin</keyword>
<comment type="function">
    <text evidence="8">Toxic component of a toxin-antitoxin (TA) system. An RNase.</text>
</comment>
<dbReference type="PANTHER" id="PTHR33653">
    <property type="entry name" value="RIBONUCLEASE VAPC2"/>
    <property type="match status" value="1"/>
</dbReference>
<keyword evidence="3 8" id="KW-0540">Nuclease</keyword>
<evidence type="ECO:0000256" key="6">
    <source>
        <dbReference type="ARBA" id="ARBA00022842"/>
    </source>
</evidence>
<gene>
    <name evidence="8" type="primary">vapC</name>
    <name evidence="10" type="ORF">IF188_11100</name>
</gene>
<comment type="similarity">
    <text evidence="7 8">Belongs to the PINc/VapC protein family.</text>
</comment>
<dbReference type="Pfam" id="PF01850">
    <property type="entry name" value="PIN"/>
    <property type="match status" value="1"/>
</dbReference>
<dbReference type="Gene3D" id="3.40.50.1010">
    <property type="entry name" value="5'-nuclease"/>
    <property type="match status" value="1"/>
</dbReference>
<organism evidence="10 11">
    <name type="scientific">Microbacterium helvum</name>
    <dbReference type="NCBI Taxonomy" id="2773713"/>
    <lineage>
        <taxon>Bacteria</taxon>
        <taxon>Bacillati</taxon>
        <taxon>Actinomycetota</taxon>
        <taxon>Actinomycetes</taxon>
        <taxon>Micrococcales</taxon>
        <taxon>Microbacteriaceae</taxon>
        <taxon>Microbacterium</taxon>
    </lineage>
</organism>
<feature type="domain" description="PIN" evidence="9">
    <location>
        <begin position="1"/>
        <end position="124"/>
    </location>
</feature>
<dbReference type="EMBL" id="JACXZS010000006">
    <property type="protein sequence ID" value="MBD3942243.1"/>
    <property type="molecule type" value="Genomic_DNA"/>
</dbReference>
<comment type="cofactor">
    <cofactor evidence="1 8">
        <name>Mg(2+)</name>
        <dbReference type="ChEBI" id="CHEBI:18420"/>
    </cofactor>
</comment>
<dbReference type="CDD" id="cd09871">
    <property type="entry name" value="PIN_MtVapC28-VapC30-like"/>
    <property type="match status" value="1"/>
</dbReference>
<dbReference type="SUPFAM" id="SSF88723">
    <property type="entry name" value="PIN domain-like"/>
    <property type="match status" value="1"/>
</dbReference>
<evidence type="ECO:0000256" key="4">
    <source>
        <dbReference type="ARBA" id="ARBA00022723"/>
    </source>
</evidence>
<keyword evidence="6 8" id="KW-0460">Magnesium</keyword>
<reference evidence="10 11" key="1">
    <citation type="submission" date="2020-09" db="EMBL/GenBank/DDBJ databases">
        <title>Isolation and identification of active actinomycetes.</title>
        <authorList>
            <person name="Li X."/>
        </authorList>
    </citation>
    <scope>NUCLEOTIDE SEQUENCE [LARGE SCALE GENOMIC DNA]</scope>
    <source>
        <strain evidence="10 11">NEAU-LLC</strain>
    </source>
</reference>
<dbReference type="RefSeq" id="WP_191171864.1">
    <property type="nucleotide sequence ID" value="NZ_JACXZS010000006.1"/>
</dbReference>
<keyword evidence="4 8" id="KW-0479">Metal-binding</keyword>
<feature type="binding site" evidence="8">
    <location>
        <position position="4"/>
    </location>
    <ligand>
        <name>Mg(2+)</name>
        <dbReference type="ChEBI" id="CHEBI:18420"/>
    </ligand>
</feature>
<evidence type="ECO:0000313" key="11">
    <source>
        <dbReference type="Proteomes" id="UP000598426"/>
    </source>
</evidence>
<dbReference type="InterPro" id="IPR029060">
    <property type="entry name" value="PIN-like_dom_sf"/>
</dbReference>
<dbReference type="InterPro" id="IPR002716">
    <property type="entry name" value="PIN_dom"/>
</dbReference>
<dbReference type="InterPro" id="IPR050556">
    <property type="entry name" value="Type_II_TA_system_RNase"/>
</dbReference>
<accession>A0ABR8NNK3</accession>
<dbReference type="InterPro" id="IPR022907">
    <property type="entry name" value="VapC_family"/>
</dbReference>
<evidence type="ECO:0000256" key="1">
    <source>
        <dbReference type="ARBA" id="ARBA00001946"/>
    </source>
</evidence>
<evidence type="ECO:0000256" key="5">
    <source>
        <dbReference type="ARBA" id="ARBA00022801"/>
    </source>
</evidence>
<keyword evidence="11" id="KW-1185">Reference proteome</keyword>
<evidence type="ECO:0000256" key="8">
    <source>
        <dbReference type="HAMAP-Rule" id="MF_00265"/>
    </source>
</evidence>
<evidence type="ECO:0000259" key="9">
    <source>
        <dbReference type="Pfam" id="PF01850"/>
    </source>
</evidence>
<evidence type="ECO:0000256" key="7">
    <source>
        <dbReference type="ARBA" id="ARBA00038093"/>
    </source>
</evidence>
<evidence type="ECO:0000256" key="2">
    <source>
        <dbReference type="ARBA" id="ARBA00022649"/>
    </source>
</evidence>
<evidence type="ECO:0000256" key="3">
    <source>
        <dbReference type="ARBA" id="ARBA00022722"/>
    </source>
</evidence>
<evidence type="ECO:0000313" key="10">
    <source>
        <dbReference type="EMBL" id="MBD3942243.1"/>
    </source>
</evidence>
<dbReference type="HAMAP" id="MF_00265">
    <property type="entry name" value="VapC_Nob1"/>
    <property type="match status" value="1"/>
</dbReference>
<comment type="caution">
    <text evidence="10">The sequence shown here is derived from an EMBL/GenBank/DDBJ whole genome shotgun (WGS) entry which is preliminary data.</text>
</comment>
<proteinExistence type="inferred from homology"/>